<name>A0A812SD46_9DINO</name>
<sequence>MPASEEPPEAFLVDISPLWPDDAEAGRCEEGIADEEIQWMLSRRPLDHGKVTRERLALDYNEHEARAMLGAFAESKVSHLIPVLRWPGVGTRWREFIKWVTGLPEPPSSPELAFAGFARALGRVTTYRALSLDAVGLRRIIQAKEIFPRGQLEVSADELSRVIEEHGVVKVVVARLYIAHLKRLIGHDPSVSLHDDWQTTSCIASGYTEKEKSVYLFEVS</sequence>
<comment type="caution">
    <text evidence="1">The sequence shown here is derived from an EMBL/GenBank/DDBJ whole genome shotgun (WGS) entry which is preliminary data.</text>
</comment>
<dbReference type="AlphaFoldDB" id="A0A812SD46"/>
<reference evidence="1" key="1">
    <citation type="submission" date="2021-02" db="EMBL/GenBank/DDBJ databases">
        <authorList>
            <person name="Dougan E. K."/>
            <person name="Rhodes N."/>
            <person name="Thang M."/>
            <person name="Chan C."/>
        </authorList>
    </citation>
    <scope>NUCLEOTIDE SEQUENCE</scope>
</reference>
<evidence type="ECO:0000313" key="1">
    <source>
        <dbReference type="EMBL" id="CAE7474482.1"/>
    </source>
</evidence>
<gene>
    <name evidence="1" type="ORF">SNEC2469_LOCUS13396</name>
</gene>
<dbReference type="Proteomes" id="UP000601435">
    <property type="component" value="Unassembled WGS sequence"/>
</dbReference>
<dbReference type="EMBL" id="CAJNJA010021362">
    <property type="protein sequence ID" value="CAE7474482.1"/>
    <property type="molecule type" value="Genomic_DNA"/>
</dbReference>
<evidence type="ECO:0000313" key="2">
    <source>
        <dbReference type="Proteomes" id="UP000601435"/>
    </source>
</evidence>
<protein>
    <submittedName>
        <fullName evidence="1">Uncharacterized protein</fullName>
    </submittedName>
</protein>
<accession>A0A812SD46</accession>
<keyword evidence="2" id="KW-1185">Reference proteome</keyword>
<dbReference type="OrthoDB" id="10259260at2759"/>
<feature type="non-terminal residue" evidence="1">
    <location>
        <position position="220"/>
    </location>
</feature>
<proteinExistence type="predicted"/>
<organism evidence="1 2">
    <name type="scientific">Symbiodinium necroappetens</name>
    <dbReference type="NCBI Taxonomy" id="1628268"/>
    <lineage>
        <taxon>Eukaryota</taxon>
        <taxon>Sar</taxon>
        <taxon>Alveolata</taxon>
        <taxon>Dinophyceae</taxon>
        <taxon>Suessiales</taxon>
        <taxon>Symbiodiniaceae</taxon>
        <taxon>Symbiodinium</taxon>
    </lineage>
</organism>